<accession>A0A6C0HUT3</accession>
<sequence length="88" mass="10536">MTSLYKFPQWIDPKKLDWYWFSKNPNIFELDYGFFKVIKKLKMNNLKGVLAVTTTNHPFWSNVYNKSFTYNDQVHSCITGGGYFMDLY</sequence>
<dbReference type="AlphaFoldDB" id="A0A6C0HUT3"/>
<organism evidence="1">
    <name type="scientific">viral metagenome</name>
    <dbReference type="NCBI Taxonomy" id="1070528"/>
    <lineage>
        <taxon>unclassified sequences</taxon>
        <taxon>metagenomes</taxon>
        <taxon>organismal metagenomes</taxon>
    </lineage>
</organism>
<protein>
    <submittedName>
        <fullName evidence="1">Uncharacterized protein</fullName>
    </submittedName>
</protein>
<name>A0A6C0HUT3_9ZZZZ</name>
<proteinExistence type="predicted"/>
<reference evidence="1" key="1">
    <citation type="journal article" date="2020" name="Nature">
        <title>Giant virus diversity and host interactions through global metagenomics.</title>
        <authorList>
            <person name="Schulz F."/>
            <person name="Roux S."/>
            <person name="Paez-Espino D."/>
            <person name="Jungbluth S."/>
            <person name="Walsh D.A."/>
            <person name="Denef V.J."/>
            <person name="McMahon K.D."/>
            <person name="Konstantinidis K.T."/>
            <person name="Eloe-Fadrosh E.A."/>
            <person name="Kyrpides N.C."/>
            <person name="Woyke T."/>
        </authorList>
    </citation>
    <scope>NUCLEOTIDE SEQUENCE</scope>
    <source>
        <strain evidence="1">GVMAG-M-3300023184-168</strain>
    </source>
</reference>
<dbReference type="EMBL" id="MN740014">
    <property type="protein sequence ID" value="QHT83925.1"/>
    <property type="molecule type" value="Genomic_DNA"/>
</dbReference>
<evidence type="ECO:0000313" key="1">
    <source>
        <dbReference type="EMBL" id="QHT83925.1"/>
    </source>
</evidence>